<proteinExistence type="predicted"/>
<evidence type="ECO:0000256" key="1">
    <source>
        <dbReference type="SAM" id="MobiDB-lite"/>
    </source>
</evidence>
<accession>A0AA36HG97</accession>
<feature type="transmembrane region" description="Helical" evidence="2">
    <location>
        <begin position="320"/>
        <end position="340"/>
    </location>
</feature>
<feature type="transmembrane region" description="Helical" evidence="2">
    <location>
        <begin position="668"/>
        <end position="691"/>
    </location>
</feature>
<feature type="compositionally biased region" description="Acidic residues" evidence="1">
    <location>
        <begin position="1239"/>
        <end position="1251"/>
    </location>
</feature>
<evidence type="ECO:0000313" key="4">
    <source>
        <dbReference type="Proteomes" id="UP001176961"/>
    </source>
</evidence>
<keyword evidence="2" id="KW-0472">Membrane</keyword>
<dbReference type="Proteomes" id="UP001176961">
    <property type="component" value="Unassembled WGS sequence"/>
</dbReference>
<feature type="transmembrane region" description="Helical" evidence="2">
    <location>
        <begin position="418"/>
        <end position="439"/>
    </location>
</feature>
<feature type="region of interest" description="Disordered" evidence="1">
    <location>
        <begin position="938"/>
        <end position="1008"/>
    </location>
</feature>
<keyword evidence="2" id="KW-0812">Transmembrane</keyword>
<name>A0AA36HG97_CYLNA</name>
<feature type="transmembrane region" description="Helical" evidence="2">
    <location>
        <begin position="459"/>
        <end position="480"/>
    </location>
</feature>
<feature type="region of interest" description="Disordered" evidence="1">
    <location>
        <begin position="1220"/>
        <end position="1251"/>
    </location>
</feature>
<feature type="transmembrane region" description="Helical" evidence="2">
    <location>
        <begin position="289"/>
        <end position="308"/>
    </location>
</feature>
<keyword evidence="4" id="KW-1185">Reference proteome</keyword>
<protein>
    <submittedName>
        <fullName evidence="3">Uncharacterized protein</fullName>
    </submittedName>
</protein>
<evidence type="ECO:0000256" key="2">
    <source>
        <dbReference type="SAM" id="Phobius"/>
    </source>
</evidence>
<dbReference type="AlphaFoldDB" id="A0AA36HG97"/>
<dbReference type="Gene3D" id="1.10.2000.10">
    <property type="entry name" value="Frizzled cysteine-rich domain"/>
    <property type="match status" value="1"/>
</dbReference>
<sequence>MKSNETTFFIGGVGVITGYVFLELITTSAQKNCAGLDGELTDYNDYDSSDIHGIDNFTIDDEDVNSHLQIQATLQHFQECRDKKWSCDRDCSFITAEEVSTLGQQPFPHDKCFGIPINYKYTRDHNIGRFPIELGVLSRYPRCWSYLGPLICATIFRPCSRHYFIEKEENGSVKDGTIELWQLLDDSVCEKAVQMCGDVISSGLFPSFIRCKDVSTNDTGMKSRLIYSNKCQHSIDDYPVKVDEGACPWPLVLESSSLQTDSTPLLDNCYLPCRSPFVSPPLSDRFRTVRFFICTLLTILFFSESIFLSRFCKLFTEHNSLFYISHAVICAATYCLVWSLSYFDIFFTLSECAFGGVSRRFALSHSIFEWCSIHSIILYTSFLAAYIWLLLLYVNAICPPSMISFYFTPRSFRICSRLFLIFCVYGISVIISFFVMSSLRENDGVSGVCHYGLLTWWKYLASMFPLVCIALILISFILIVSHKRKEIMNRLALRHALDELNGDENQEYTEHFPRFETDGDAVFAHVPGAVNGPLSIDVRCVRENQGLLRENPNQQMFWNVYNRSQRLLSERLCRERNSGISIRWIGASFILFMLFLVVSPFIHYHYVAMPARHEEESIVEYITCHVAHTIRNRSVEWITQNDYPLPNSHDALWCSLPLRDARDRLEGILVVFVILPVLPFLVLLMAFLAGLNGYGRFGKWQKHDGGSEFSKVPVDCETCEAIPMKPVVVHKSDVEAASPSSKDTKASFMEAVDETQIKLQTESHDVETGDSTSVAEGDRESQKEYQEELMNIINKIRDELAFQQSMLVTDGAAWNISLYYMRRIEQLLSKLQSSDIKADRIYKELQTFGNEMSRVVPSVSSHVMQLSRWMDSVRETYLNIEHLRSDPEEHQYPVGSGDISRQQELIALNDYIMRMAASTSSHHESPQACTTNAEFSTVEQENVNSGPLPVEKVKEQPSEQICAVSREQRQDSVEDQQPGPSHDRQDAPEMVPPADRRTGVPINGNAAVPSQSSVRARQILRISAYAESYSATPQGILTRLTVPELRIRVQQIKNICAGDSLYPQELSYMLLVTGDITFGGNTAREDFHLYTMEQLPSIFGANVPSIDARIGVQDFLVQMRRRALCVVAAIGYHFSLHHRRGLEYTPPVLPPLGLYRSENELILRRVLGDNDDVLPSLRDFLQEFQFGRGPVVPRLDLRFATAFRNYLCLVAAREGFDNNIEEYVPDPDPPQEPSNAQADADDSDEDNDPDF</sequence>
<feature type="transmembrane region" description="Helical" evidence="2">
    <location>
        <begin position="376"/>
        <end position="397"/>
    </location>
</feature>
<gene>
    <name evidence="3" type="ORF">CYNAS_LOCUS22214</name>
</gene>
<comment type="caution">
    <text evidence="3">The sequence shown here is derived from an EMBL/GenBank/DDBJ whole genome shotgun (WGS) entry which is preliminary data.</text>
</comment>
<feature type="transmembrane region" description="Helical" evidence="2">
    <location>
        <begin position="584"/>
        <end position="606"/>
    </location>
</feature>
<feature type="region of interest" description="Disordered" evidence="1">
    <location>
        <begin position="760"/>
        <end position="781"/>
    </location>
</feature>
<keyword evidence="2" id="KW-1133">Transmembrane helix</keyword>
<dbReference type="EMBL" id="CATQJL010000326">
    <property type="protein sequence ID" value="CAJ0610231.1"/>
    <property type="molecule type" value="Genomic_DNA"/>
</dbReference>
<evidence type="ECO:0000313" key="3">
    <source>
        <dbReference type="EMBL" id="CAJ0610231.1"/>
    </source>
</evidence>
<dbReference type="InterPro" id="IPR036790">
    <property type="entry name" value="Frizzled_dom_sf"/>
</dbReference>
<organism evidence="3 4">
    <name type="scientific">Cylicocyclus nassatus</name>
    <name type="common">Nematode worm</name>
    <dbReference type="NCBI Taxonomy" id="53992"/>
    <lineage>
        <taxon>Eukaryota</taxon>
        <taxon>Metazoa</taxon>
        <taxon>Ecdysozoa</taxon>
        <taxon>Nematoda</taxon>
        <taxon>Chromadorea</taxon>
        <taxon>Rhabditida</taxon>
        <taxon>Rhabditina</taxon>
        <taxon>Rhabditomorpha</taxon>
        <taxon>Strongyloidea</taxon>
        <taxon>Strongylidae</taxon>
        <taxon>Cylicocyclus</taxon>
    </lineage>
</organism>
<reference evidence="3" key="1">
    <citation type="submission" date="2023-07" db="EMBL/GenBank/DDBJ databases">
        <authorList>
            <consortium name="CYATHOMIX"/>
        </authorList>
    </citation>
    <scope>NUCLEOTIDE SEQUENCE</scope>
    <source>
        <strain evidence="3">N/A</strain>
    </source>
</reference>
<dbReference type="Gene3D" id="1.20.1070.10">
    <property type="entry name" value="Rhodopsin 7-helix transmembrane proteins"/>
    <property type="match status" value="1"/>
</dbReference>